<dbReference type="EMBL" id="JAJEQF010000020">
    <property type="protein sequence ID" value="MCC2167783.1"/>
    <property type="molecule type" value="Genomic_DNA"/>
</dbReference>
<keyword evidence="3 6" id="KW-0812">Transmembrane</keyword>
<dbReference type="PANTHER" id="PTHR30619">
    <property type="entry name" value="DNA INTERNALIZATION/COMPETENCE PROTEIN COMEC/REC2"/>
    <property type="match status" value="1"/>
</dbReference>
<dbReference type="SMART" id="SM00849">
    <property type="entry name" value="Lactamase_B"/>
    <property type="match status" value="1"/>
</dbReference>
<feature type="domain" description="Metallo-beta-lactamase" evidence="7">
    <location>
        <begin position="519"/>
        <end position="728"/>
    </location>
</feature>
<evidence type="ECO:0000256" key="2">
    <source>
        <dbReference type="ARBA" id="ARBA00022475"/>
    </source>
</evidence>
<dbReference type="InterPro" id="IPR035681">
    <property type="entry name" value="ComA-like_MBL"/>
</dbReference>
<evidence type="ECO:0000256" key="3">
    <source>
        <dbReference type="ARBA" id="ARBA00022692"/>
    </source>
</evidence>
<name>A0AAE3AXT8_9FIRM</name>
<dbReference type="Pfam" id="PF03772">
    <property type="entry name" value="Competence"/>
    <property type="match status" value="1"/>
</dbReference>
<evidence type="ECO:0000313" key="9">
    <source>
        <dbReference type="Proteomes" id="UP001199355"/>
    </source>
</evidence>
<dbReference type="Gene3D" id="3.60.15.10">
    <property type="entry name" value="Ribonuclease Z/Hydroxyacylglutathione hydrolase-like"/>
    <property type="match status" value="1"/>
</dbReference>
<dbReference type="GO" id="GO:0005886">
    <property type="term" value="C:plasma membrane"/>
    <property type="evidence" value="ECO:0007669"/>
    <property type="project" value="UniProtKB-SubCell"/>
</dbReference>
<feature type="transmembrane region" description="Helical" evidence="6">
    <location>
        <begin position="392"/>
        <end position="413"/>
    </location>
</feature>
<comment type="subcellular location">
    <subcellularLocation>
        <location evidence="1">Cell membrane</location>
        <topology evidence="1">Multi-pass membrane protein</topology>
    </subcellularLocation>
</comment>
<dbReference type="InterPro" id="IPR004797">
    <property type="entry name" value="Competence_ComEC/Rec2"/>
</dbReference>
<evidence type="ECO:0000256" key="4">
    <source>
        <dbReference type="ARBA" id="ARBA00022989"/>
    </source>
</evidence>
<keyword evidence="9" id="KW-1185">Reference proteome</keyword>
<feature type="transmembrane region" description="Helical" evidence="6">
    <location>
        <begin position="202"/>
        <end position="228"/>
    </location>
</feature>
<dbReference type="InterPro" id="IPR004477">
    <property type="entry name" value="ComEC_N"/>
</dbReference>
<dbReference type="InterPro" id="IPR052159">
    <property type="entry name" value="Competence_DNA_uptake"/>
</dbReference>
<dbReference type="Proteomes" id="UP001199355">
    <property type="component" value="Unassembled WGS sequence"/>
</dbReference>
<dbReference type="NCBIfam" id="TIGR00361">
    <property type="entry name" value="ComEC_Rec2"/>
    <property type="match status" value="1"/>
</dbReference>
<feature type="transmembrane region" description="Helical" evidence="6">
    <location>
        <begin position="234"/>
        <end position="253"/>
    </location>
</feature>
<evidence type="ECO:0000256" key="5">
    <source>
        <dbReference type="ARBA" id="ARBA00023136"/>
    </source>
</evidence>
<dbReference type="RefSeq" id="WP_308728296.1">
    <property type="nucleotide sequence ID" value="NZ_JAJEQF010000020.1"/>
</dbReference>
<dbReference type="GO" id="GO:0030420">
    <property type="term" value="P:establishment of competence for transformation"/>
    <property type="evidence" value="ECO:0007669"/>
    <property type="project" value="InterPro"/>
</dbReference>
<dbReference type="SUPFAM" id="SSF56281">
    <property type="entry name" value="Metallo-hydrolase/oxidoreductase"/>
    <property type="match status" value="1"/>
</dbReference>
<evidence type="ECO:0000313" key="8">
    <source>
        <dbReference type="EMBL" id="MCC2167783.1"/>
    </source>
</evidence>
<feature type="transmembrane region" description="Helical" evidence="6">
    <location>
        <begin position="367"/>
        <end position="386"/>
    </location>
</feature>
<dbReference type="NCBIfam" id="TIGR00360">
    <property type="entry name" value="ComEC_N-term"/>
    <property type="match status" value="1"/>
</dbReference>
<comment type="caution">
    <text evidence="8">The sequence shown here is derived from an EMBL/GenBank/DDBJ whole genome shotgun (WGS) entry which is preliminary data.</text>
</comment>
<dbReference type="CDD" id="cd07731">
    <property type="entry name" value="ComA-like_MBL-fold"/>
    <property type="match status" value="1"/>
</dbReference>
<evidence type="ECO:0000256" key="6">
    <source>
        <dbReference type="SAM" id="Phobius"/>
    </source>
</evidence>
<evidence type="ECO:0000259" key="7">
    <source>
        <dbReference type="SMART" id="SM00849"/>
    </source>
</evidence>
<accession>A0AAE3AXT8</accession>
<organism evidence="8 9">
    <name type="scientific">Gallintestinimicrobium propionicum</name>
    <dbReference type="NCBI Taxonomy" id="2981770"/>
    <lineage>
        <taxon>Bacteria</taxon>
        <taxon>Bacillati</taxon>
        <taxon>Bacillota</taxon>
        <taxon>Clostridia</taxon>
        <taxon>Lachnospirales</taxon>
        <taxon>Lachnospiraceae</taxon>
        <taxon>Gallintestinimicrobium</taxon>
    </lineage>
</organism>
<keyword evidence="4 6" id="KW-1133">Transmembrane helix</keyword>
<protein>
    <submittedName>
        <fullName evidence="8">DNA internalization-related competence protein ComEC/Rec2</fullName>
    </submittedName>
</protein>
<dbReference type="PANTHER" id="PTHR30619:SF1">
    <property type="entry name" value="RECOMBINATION PROTEIN 2"/>
    <property type="match status" value="1"/>
</dbReference>
<dbReference type="InterPro" id="IPR036866">
    <property type="entry name" value="RibonucZ/Hydroxyglut_hydro"/>
</dbReference>
<dbReference type="Pfam" id="PF00753">
    <property type="entry name" value="Lactamase_B"/>
    <property type="match status" value="1"/>
</dbReference>
<proteinExistence type="predicted"/>
<sequence length="776" mass="84898">MDGETLCLTGKVTDCWQPVDGAQENASFYLKDLSIEADASSFVFSGDSAETTDNLSQISGSADADQMSVLISSQKTISQINEMQEIFGKNASALCYLQEDEALPRAGSYVRVFGEVSPFLQATNPGEFDAAAYYRRKDCLFALRKTKITAQTKTYGRLEEFLSQLRYESEVLFRKLLGEKNGATASAMVLGRKKGMDSEVKALYQGAGISHLLAISGLHLSLIGAGLFGLLKKVRLPVALSAGISTWILIVYAQLTGMGISTRRALVMFLLFLAAGLLKRTPDLPTSLAVAALLLLVPKPQRILDAGFQLSFSAVIGIAVMIPVLQDGWEKAAPSLRVANRVTDGVAGWNIARAAIARACRHLRKNILAGLGITMTMLPFLLIHFYEWSPWSVLLNLAVIPLMGILLPCLIGLQLVARLTALAHCLELPQHLLCTAIEAIFSCYEQLCRFTTALPGSILHTGYPTWQALAAYTIGLIALAVSGKKLRPHLRLAAAMCLMGIFLIRLPGELNVTMLDVGQGECVGIETREHHVYLVDAGSTSKKKTGQYQIIPWLKYIGTRSVEGIFITHWDEDHISAVGELLEWSKSSRVKIRRIFLPDVALKDEVLETLLQQIEEANVSVEYLSAGEHMTDGALQISCLHPYAKKVPEDRNDASLVLRLSQGDFQMLLTGDLEKSGEDWLVEQARPATQNPLRCTILDAGHHGASNATGEALLDLAQPGVVLISCGKNNRYGHPAPETLQRLEERGIRWYSTAEVGAIQVQVGKKKVKIKQYIQN</sequence>
<gene>
    <name evidence="8" type="ORF">LKD45_08780</name>
</gene>
<evidence type="ECO:0000256" key="1">
    <source>
        <dbReference type="ARBA" id="ARBA00004651"/>
    </source>
</evidence>
<dbReference type="InterPro" id="IPR001279">
    <property type="entry name" value="Metallo-B-lactamas"/>
</dbReference>
<reference evidence="8 9" key="1">
    <citation type="submission" date="2021-10" db="EMBL/GenBank/DDBJ databases">
        <title>Anaerobic single-cell dispensing facilitates the cultivation of human gut bacteria.</title>
        <authorList>
            <person name="Afrizal A."/>
        </authorList>
    </citation>
    <scope>NUCLEOTIDE SEQUENCE [LARGE SCALE GENOMIC DNA]</scope>
    <source>
        <strain evidence="8 9">CLA-AA-H244</strain>
    </source>
</reference>
<keyword evidence="5 6" id="KW-0472">Membrane</keyword>
<feature type="transmembrane region" description="Helical" evidence="6">
    <location>
        <begin position="302"/>
        <end position="325"/>
    </location>
</feature>
<dbReference type="AlphaFoldDB" id="A0AAE3AXT8"/>
<keyword evidence="2" id="KW-1003">Cell membrane</keyword>